<dbReference type="PANTHER" id="PTHR12056:SF2">
    <property type="entry name" value="GEO11084P1"/>
    <property type="match status" value="1"/>
</dbReference>
<keyword evidence="7" id="KW-1185">Reference proteome</keyword>
<dbReference type="GO" id="GO:0008270">
    <property type="term" value="F:zinc ion binding"/>
    <property type="evidence" value="ECO:0007669"/>
    <property type="project" value="InterPro"/>
</dbReference>
<dbReference type="InterPro" id="IPR039747">
    <property type="entry name" value="RPABC4"/>
</dbReference>
<dbReference type="GO" id="GO:0005666">
    <property type="term" value="C:RNA polymerase III complex"/>
    <property type="evidence" value="ECO:0007669"/>
    <property type="project" value="TreeGrafter"/>
</dbReference>
<dbReference type="PANTHER" id="PTHR12056">
    <property type="entry name" value="DNA-DIRECTED RNA POLYMERASES I, II, AND III"/>
    <property type="match status" value="1"/>
</dbReference>
<dbReference type="HOGENOM" id="CLU_179456_0_1_1"/>
<dbReference type="OrthoDB" id="5585087at2759"/>
<dbReference type="Pfam" id="PF03604">
    <property type="entry name" value="Zn_ribbon_RPAB4"/>
    <property type="match status" value="1"/>
</dbReference>
<dbReference type="InterPro" id="IPR029040">
    <property type="entry name" value="RPABC4/Spt4"/>
</dbReference>
<gene>
    <name evidence="6" type="ORF">M408DRAFT_330022</name>
</gene>
<protein>
    <submittedName>
        <fullName evidence="6">Uncharacterized protein</fullName>
    </submittedName>
</protein>
<dbReference type="AlphaFoldDB" id="A0A0C3B621"/>
<dbReference type="GO" id="GO:0003677">
    <property type="term" value="F:DNA binding"/>
    <property type="evidence" value="ECO:0007669"/>
    <property type="project" value="InterPro"/>
</dbReference>
<dbReference type="EMBL" id="KN824298">
    <property type="protein sequence ID" value="KIM27589.1"/>
    <property type="molecule type" value="Genomic_DNA"/>
</dbReference>
<dbReference type="GO" id="GO:0005736">
    <property type="term" value="C:RNA polymerase I complex"/>
    <property type="evidence" value="ECO:0007669"/>
    <property type="project" value="TreeGrafter"/>
</dbReference>
<dbReference type="STRING" id="933852.A0A0C3B621"/>
<dbReference type="GO" id="GO:0006351">
    <property type="term" value="P:DNA-templated transcription"/>
    <property type="evidence" value="ECO:0007669"/>
    <property type="project" value="InterPro"/>
</dbReference>
<keyword evidence="2" id="KW-0479">Metal-binding</keyword>
<evidence type="ECO:0000313" key="7">
    <source>
        <dbReference type="Proteomes" id="UP000054097"/>
    </source>
</evidence>
<dbReference type="FunFam" id="2.20.28.30:FF:000002">
    <property type="entry name" value="DNA-directed RNA polymerases II, IV and V subunit 12"/>
    <property type="match status" value="1"/>
</dbReference>
<evidence type="ECO:0000313" key="6">
    <source>
        <dbReference type="EMBL" id="KIM27589.1"/>
    </source>
</evidence>
<accession>A0A0C3B621</accession>
<name>A0A0C3B621_SERVB</name>
<reference evidence="7" key="2">
    <citation type="submission" date="2015-01" db="EMBL/GenBank/DDBJ databases">
        <title>Evolutionary Origins and Diversification of the Mycorrhizal Mutualists.</title>
        <authorList>
            <consortium name="DOE Joint Genome Institute"/>
            <consortium name="Mycorrhizal Genomics Consortium"/>
            <person name="Kohler A."/>
            <person name="Kuo A."/>
            <person name="Nagy L.G."/>
            <person name="Floudas D."/>
            <person name="Copeland A."/>
            <person name="Barry K.W."/>
            <person name="Cichocki N."/>
            <person name="Veneault-Fourrey C."/>
            <person name="LaButti K."/>
            <person name="Lindquist E.A."/>
            <person name="Lipzen A."/>
            <person name="Lundell T."/>
            <person name="Morin E."/>
            <person name="Murat C."/>
            <person name="Riley R."/>
            <person name="Ohm R."/>
            <person name="Sun H."/>
            <person name="Tunlid A."/>
            <person name="Henrissat B."/>
            <person name="Grigoriev I.V."/>
            <person name="Hibbett D.S."/>
            <person name="Martin F."/>
        </authorList>
    </citation>
    <scope>NUCLEOTIDE SEQUENCE [LARGE SCALE GENOMIC DNA]</scope>
    <source>
        <strain evidence="7">MAFF 305830</strain>
    </source>
</reference>
<evidence type="ECO:0000256" key="2">
    <source>
        <dbReference type="ARBA" id="ARBA00022723"/>
    </source>
</evidence>
<dbReference type="Proteomes" id="UP000054097">
    <property type="component" value="Unassembled WGS sequence"/>
</dbReference>
<dbReference type="InterPro" id="IPR006591">
    <property type="entry name" value="RNAP_P/RPABC4"/>
</dbReference>
<comment type="subcellular location">
    <subcellularLocation>
        <location evidence="1">Nucleus</location>
    </subcellularLocation>
</comment>
<dbReference type="GO" id="GO:0005665">
    <property type="term" value="C:RNA polymerase II, core complex"/>
    <property type="evidence" value="ECO:0007669"/>
    <property type="project" value="TreeGrafter"/>
</dbReference>
<keyword evidence="3" id="KW-0862">Zinc</keyword>
<dbReference type="GO" id="GO:0003899">
    <property type="term" value="F:DNA-directed RNA polymerase activity"/>
    <property type="evidence" value="ECO:0007669"/>
    <property type="project" value="InterPro"/>
</dbReference>
<dbReference type="Gene3D" id="2.20.28.30">
    <property type="entry name" value="RNA polymerase ii, chain L"/>
    <property type="match status" value="1"/>
</dbReference>
<proteinExistence type="inferred from homology"/>
<dbReference type="SUPFAM" id="SSF63393">
    <property type="entry name" value="RNA polymerase subunits"/>
    <property type="match status" value="1"/>
</dbReference>
<comment type="similarity">
    <text evidence="5">Belongs to the archaeal Rpo12/eukaryotic RPC10 RNA polymerase subunit family.</text>
</comment>
<organism evidence="6 7">
    <name type="scientific">Serendipita vermifera MAFF 305830</name>
    <dbReference type="NCBI Taxonomy" id="933852"/>
    <lineage>
        <taxon>Eukaryota</taxon>
        <taxon>Fungi</taxon>
        <taxon>Dikarya</taxon>
        <taxon>Basidiomycota</taxon>
        <taxon>Agaricomycotina</taxon>
        <taxon>Agaricomycetes</taxon>
        <taxon>Sebacinales</taxon>
        <taxon>Serendipitaceae</taxon>
        <taxon>Serendipita</taxon>
    </lineage>
</organism>
<evidence type="ECO:0000256" key="1">
    <source>
        <dbReference type="ARBA" id="ARBA00004123"/>
    </source>
</evidence>
<sequence>MDHQMEDAPQQDKSNANYGTYQAKQRQDVQYLCADCGVENEIKSREPIRCKACGHRIMYKKRTSKMVQFEAR</sequence>
<evidence type="ECO:0000256" key="5">
    <source>
        <dbReference type="ARBA" id="ARBA00025770"/>
    </source>
</evidence>
<keyword evidence="4" id="KW-0539">Nucleus</keyword>
<evidence type="ECO:0000256" key="4">
    <source>
        <dbReference type="ARBA" id="ARBA00023242"/>
    </source>
</evidence>
<dbReference type="SMART" id="SM00659">
    <property type="entry name" value="RPOLCX"/>
    <property type="match status" value="1"/>
</dbReference>
<reference evidence="6 7" key="1">
    <citation type="submission" date="2014-04" db="EMBL/GenBank/DDBJ databases">
        <authorList>
            <consortium name="DOE Joint Genome Institute"/>
            <person name="Kuo A."/>
            <person name="Zuccaro A."/>
            <person name="Kohler A."/>
            <person name="Nagy L.G."/>
            <person name="Floudas D."/>
            <person name="Copeland A."/>
            <person name="Barry K.W."/>
            <person name="Cichocki N."/>
            <person name="Veneault-Fourrey C."/>
            <person name="LaButti K."/>
            <person name="Lindquist E.A."/>
            <person name="Lipzen A."/>
            <person name="Lundell T."/>
            <person name="Morin E."/>
            <person name="Murat C."/>
            <person name="Sun H."/>
            <person name="Tunlid A."/>
            <person name="Henrissat B."/>
            <person name="Grigoriev I.V."/>
            <person name="Hibbett D.S."/>
            <person name="Martin F."/>
            <person name="Nordberg H.P."/>
            <person name="Cantor M.N."/>
            <person name="Hua S.X."/>
        </authorList>
    </citation>
    <scope>NUCLEOTIDE SEQUENCE [LARGE SCALE GENOMIC DNA]</scope>
    <source>
        <strain evidence="6 7">MAFF 305830</strain>
    </source>
</reference>
<evidence type="ECO:0000256" key="3">
    <source>
        <dbReference type="ARBA" id="ARBA00022833"/>
    </source>
</evidence>